<keyword evidence="2" id="KW-1185">Reference proteome</keyword>
<accession>A0A2N9YDH1</accession>
<dbReference type="Proteomes" id="UP000234271">
    <property type="component" value="Chromosome"/>
</dbReference>
<gene>
    <name evidence="1" type="ORF">BLE401_07350</name>
</gene>
<dbReference type="AlphaFoldDB" id="A0A2N9YDH1"/>
<evidence type="ECO:0000313" key="2">
    <source>
        <dbReference type="Proteomes" id="UP000234271"/>
    </source>
</evidence>
<sequence>MLKKPPSNVTTQADEVVAVESQLQATLSRELNEFRLIAEQLKGSLVDFHQQSVLSDEWMNDVLRRADLLYQDSASTFADDSLKMLRETQLAREVSEKTRELEAELAHINQLKTQIAPAKTDYSDMRDQQEIERLEKELLTINQSHHVVETPAPPKKVKDIKNIDLSSEVDILVKKLRE</sequence>
<dbReference type="OrthoDB" id="9937171at2"/>
<dbReference type="RefSeq" id="WP_062154816.1">
    <property type="nucleotide sequence ID" value="NZ_CP012373.2"/>
</dbReference>
<dbReference type="KEGG" id="blep:AL038_16890"/>
<organism evidence="1 2">
    <name type="scientific">Beggiatoa leptomitoformis</name>
    <dbReference type="NCBI Taxonomy" id="288004"/>
    <lineage>
        <taxon>Bacteria</taxon>
        <taxon>Pseudomonadati</taxon>
        <taxon>Pseudomonadota</taxon>
        <taxon>Gammaproteobacteria</taxon>
        <taxon>Thiotrichales</taxon>
        <taxon>Thiotrichaceae</taxon>
        <taxon>Beggiatoa</taxon>
    </lineage>
</organism>
<proteinExistence type="predicted"/>
<dbReference type="EMBL" id="CP018889">
    <property type="protein sequence ID" value="AUI68538.1"/>
    <property type="molecule type" value="Genomic_DNA"/>
</dbReference>
<name>A0A2N9YDH1_9GAMM</name>
<protein>
    <submittedName>
        <fullName evidence="1">Uncharacterized protein</fullName>
    </submittedName>
</protein>
<reference evidence="2" key="1">
    <citation type="submission" date="2016-12" db="EMBL/GenBank/DDBJ databases">
        <title>Complete Genome Sequence of Beggiatoa leptomitiformis D-401.</title>
        <authorList>
            <person name="Fomenkov A."/>
            <person name="Vincze T."/>
            <person name="Grabovich M."/>
            <person name="Anton B.P."/>
            <person name="Dubinina G."/>
            <person name="Orlova M."/>
            <person name="Belousova E."/>
            <person name="Roberts R.J."/>
        </authorList>
    </citation>
    <scope>NUCLEOTIDE SEQUENCE [LARGE SCALE GENOMIC DNA]</scope>
    <source>
        <strain evidence="2">D-401</strain>
    </source>
</reference>
<evidence type="ECO:0000313" key="1">
    <source>
        <dbReference type="EMBL" id="AUI68538.1"/>
    </source>
</evidence>